<feature type="non-terminal residue" evidence="1">
    <location>
        <position position="125"/>
    </location>
</feature>
<organism evidence="1">
    <name type="scientific">marine sediment metagenome</name>
    <dbReference type="NCBI Taxonomy" id="412755"/>
    <lineage>
        <taxon>unclassified sequences</taxon>
        <taxon>metagenomes</taxon>
        <taxon>ecological metagenomes</taxon>
    </lineage>
</organism>
<name>X1RSC6_9ZZZZ</name>
<dbReference type="AlphaFoldDB" id="X1RSC6"/>
<protein>
    <submittedName>
        <fullName evidence="1">Uncharacterized protein</fullName>
    </submittedName>
</protein>
<gene>
    <name evidence="1" type="ORF">S06H3_53806</name>
</gene>
<reference evidence="1" key="1">
    <citation type="journal article" date="2014" name="Front. Microbiol.">
        <title>High frequency of phylogenetically diverse reductive dehalogenase-homologous genes in deep subseafloor sedimentary metagenomes.</title>
        <authorList>
            <person name="Kawai M."/>
            <person name="Futagami T."/>
            <person name="Toyoda A."/>
            <person name="Takaki Y."/>
            <person name="Nishi S."/>
            <person name="Hori S."/>
            <person name="Arai W."/>
            <person name="Tsubouchi T."/>
            <person name="Morono Y."/>
            <person name="Uchiyama I."/>
            <person name="Ito T."/>
            <person name="Fujiyama A."/>
            <person name="Inagaki F."/>
            <person name="Takami H."/>
        </authorList>
    </citation>
    <scope>NUCLEOTIDE SEQUENCE</scope>
    <source>
        <strain evidence="1">Expedition CK06-06</strain>
    </source>
</reference>
<evidence type="ECO:0000313" key="1">
    <source>
        <dbReference type="EMBL" id="GAI58424.1"/>
    </source>
</evidence>
<proteinExistence type="predicted"/>
<comment type="caution">
    <text evidence="1">The sequence shown here is derived from an EMBL/GenBank/DDBJ whole genome shotgun (WGS) entry which is preliminary data.</text>
</comment>
<sequence>MKSAIRLLAAVGGVALLVLLATLAAPKTARGVVAALVQIVGNVSVVNPLDSGGSPTPLLTHDTNSRGQEPFDILAECLFYGGAGNNQCFQTNFLLVPTGKIAKVESASITCNFNGTAPTLAYIGT</sequence>
<dbReference type="EMBL" id="BARV01034344">
    <property type="protein sequence ID" value="GAI58424.1"/>
    <property type="molecule type" value="Genomic_DNA"/>
</dbReference>
<accession>X1RSC6</accession>